<dbReference type="InterPro" id="IPR006311">
    <property type="entry name" value="TAT_signal"/>
</dbReference>
<sequence>MTLDPLPAAAPVSRRAMLCGLGLVAIALALPGMTIMGRVAMAQTAGPAPTAEGLWRTVDDKTGKPRSLVRISETDGRYHGRIERLFREPGEDPDPVCIACTDSRAGHKLVGMEIMSGLLRDGLTYEGGDILDPANGEIYDLEMTLAPDGRTLEVRGFVGLSLFGRSQIWLREG</sequence>
<dbReference type="Proteomes" id="UP000603352">
    <property type="component" value="Unassembled WGS sequence"/>
</dbReference>
<evidence type="ECO:0000259" key="1">
    <source>
        <dbReference type="Pfam" id="PF09917"/>
    </source>
</evidence>
<gene>
    <name evidence="2" type="ORF">GCM10011505_04370</name>
</gene>
<dbReference type="PANTHER" id="PTHR36919">
    <property type="entry name" value="BLR1215 PROTEIN"/>
    <property type="match status" value="1"/>
</dbReference>
<dbReference type="Pfam" id="PF09917">
    <property type="entry name" value="DUF2147"/>
    <property type="match status" value="1"/>
</dbReference>
<reference evidence="3" key="1">
    <citation type="journal article" date="2019" name="Int. J. Syst. Evol. Microbiol.">
        <title>The Global Catalogue of Microorganisms (GCM) 10K type strain sequencing project: providing services to taxonomists for standard genome sequencing and annotation.</title>
        <authorList>
            <consortium name="The Broad Institute Genomics Platform"/>
            <consortium name="The Broad Institute Genome Sequencing Center for Infectious Disease"/>
            <person name="Wu L."/>
            <person name="Ma J."/>
        </authorList>
    </citation>
    <scope>NUCLEOTIDE SEQUENCE [LARGE SCALE GENOMIC DNA]</scope>
    <source>
        <strain evidence="3">CGMCC 1.10188</strain>
    </source>
</reference>
<dbReference type="PANTHER" id="PTHR36919:SF3">
    <property type="entry name" value="BLL5882 PROTEIN"/>
    <property type="match status" value="1"/>
</dbReference>
<name>A0ABQ1IA73_9PROT</name>
<protein>
    <recommendedName>
        <fullName evidence="1">DUF2147 domain-containing protein</fullName>
    </recommendedName>
</protein>
<dbReference type="RefSeq" id="WP_229707745.1">
    <property type="nucleotide sequence ID" value="NZ_BMDZ01000002.1"/>
</dbReference>
<dbReference type="InterPro" id="IPR019223">
    <property type="entry name" value="DUF2147"/>
</dbReference>
<comment type="caution">
    <text evidence="2">The sequence shown here is derived from an EMBL/GenBank/DDBJ whole genome shotgun (WGS) entry which is preliminary data.</text>
</comment>
<proteinExistence type="predicted"/>
<organism evidence="2 3">
    <name type="scientific">Tistrella bauzanensis</name>
    <dbReference type="NCBI Taxonomy" id="657419"/>
    <lineage>
        <taxon>Bacteria</taxon>
        <taxon>Pseudomonadati</taxon>
        <taxon>Pseudomonadota</taxon>
        <taxon>Alphaproteobacteria</taxon>
        <taxon>Geminicoccales</taxon>
        <taxon>Geminicoccaceae</taxon>
        <taxon>Tistrella</taxon>
    </lineage>
</organism>
<evidence type="ECO:0000313" key="3">
    <source>
        <dbReference type="Proteomes" id="UP000603352"/>
    </source>
</evidence>
<feature type="domain" description="DUF2147" evidence="1">
    <location>
        <begin position="53"/>
        <end position="171"/>
    </location>
</feature>
<dbReference type="EMBL" id="BMDZ01000002">
    <property type="protein sequence ID" value="GGB26244.1"/>
    <property type="molecule type" value="Genomic_DNA"/>
</dbReference>
<accession>A0ABQ1IA73</accession>
<dbReference type="PROSITE" id="PS51318">
    <property type="entry name" value="TAT"/>
    <property type="match status" value="1"/>
</dbReference>
<evidence type="ECO:0000313" key="2">
    <source>
        <dbReference type="EMBL" id="GGB26244.1"/>
    </source>
</evidence>
<keyword evidence="3" id="KW-1185">Reference proteome</keyword>
<dbReference type="Gene3D" id="2.40.128.520">
    <property type="match status" value="1"/>
</dbReference>